<evidence type="ECO:0000313" key="2">
    <source>
        <dbReference type="Proteomes" id="UP000008021"/>
    </source>
</evidence>
<dbReference type="EnsemblPlants" id="OMERI01G41830.1">
    <property type="protein sequence ID" value="OMERI01G41830.1"/>
    <property type="gene ID" value="OMERI01G41830"/>
</dbReference>
<dbReference type="Proteomes" id="UP000008021">
    <property type="component" value="Chromosome 1"/>
</dbReference>
<dbReference type="HOGENOM" id="CLU_2780125_0_0_1"/>
<dbReference type="AlphaFoldDB" id="A0A0E0CDC9"/>
<protein>
    <submittedName>
        <fullName evidence="1">Uncharacterized protein</fullName>
    </submittedName>
</protein>
<reference evidence="1" key="2">
    <citation type="submission" date="2018-05" db="EMBL/GenBank/DDBJ databases">
        <title>OmerRS3 (Oryza meridionalis Reference Sequence Version 3).</title>
        <authorList>
            <person name="Zhang J."/>
            <person name="Kudrna D."/>
            <person name="Lee S."/>
            <person name="Talag J."/>
            <person name="Welchert J."/>
            <person name="Wing R.A."/>
        </authorList>
    </citation>
    <scope>NUCLEOTIDE SEQUENCE [LARGE SCALE GENOMIC DNA]</scope>
    <source>
        <strain evidence="1">cv. OR44</strain>
    </source>
</reference>
<proteinExistence type="predicted"/>
<keyword evidence="2" id="KW-1185">Reference proteome</keyword>
<name>A0A0E0CDC9_9ORYZ</name>
<evidence type="ECO:0000313" key="1">
    <source>
        <dbReference type="EnsemblPlants" id="OMERI01G41830.1"/>
    </source>
</evidence>
<reference evidence="1" key="1">
    <citation type="submission" date="2015-04" db="UniProtKB">
        <authorList>
            <consortium name="EnsemblPlants"/>
        </authorList>
    </citation>
    <scope>IDENTIFICATION</scope>
</reference>
<organism evidence="1">
    <name type="scientific">Oryza meridionalis</name>
    <dbReference type="NCBI Taxonomy" id="40149"/>
    <lineage>
        <taxon>Eukaryota</taxon>
        <taxon>Viridiplantae</taxon>
        <taxon>Streptophyta</taxon>
        <taxon>Embryophyta</taxon>
        <taxon>Tracheophyta</taxon>
        <taxon>Spermatophyta</taxon>
        <taxon>Magnoliopsida</taxon>
        <taxon>Liliopsida</taxon>
        <taxon>Poales</taxon>
        <taxon>Poaceae</taxon>
        <taxon>BOP clade</taxon>
        <taxon>Oryzoideae</taxon>
        <taxon>Oryzeae</taxon>
        <taxon>Oryzinae</taxon>
        <taxon>Oryza</taxon>
    </lineage>
</organism>
<accession>A0A0E0CDC9</accession>
<sequence>MEDWIKAFIEYTQSYCKLHIALKNDRHVLRSDELILLNLQEGPRKAIFSMVSLQYAPISNPGLCKGRQY</sequence>
<dbReference type="Gramene" id="OMERI01G41830.1">
    <property type="protein sequence ID" value="OMERI01G41830.1"/>
    <property type="gene ID" value="OMERI01G41830"/>
</dbReference>